<dbReference type="AlphaFoldDB" id="A0AAW2UN28"/>
<reference evidence="2" key="2">
    <citation type="journal article" date="2024" name="Plant">
        <title>Genomic evolution and insights into agronomic trait innovations of Sesamum species.</title>
        <authorList>
            <person name="Miao H."/>
            <person name="Wang L."/>
            <person name="Qu L."/>
            <person name="Liu H."/>
            <person name="Sun Y."/>
            <person name="Le M."/>
            <person name="Wang Q."/>
            <person name="Wei S."/>
            <person name="Zheng Y."/>
            <person name="Lin W."/>
            <person name="Duan Y."/>
            <person name="Cao H."/>
            <person name="Xiong S."/>
            <person name="Wang X."/>
            <person name="Wei L."/>
            <person name="Li C."/>
            <person name="Ma Q."/>
            <person name="Ju M."/>
            <person name="Zhao R."/>
            <person name="Li G."/>
            <person name="Mu C."/>
            <person name="Tian Q."/>
            <person name="Mei H."/>
            <person name="Zhang T."/>
            <person name="Gao T."/>
            <person name="Zhang H."/>
        </authorList>
    </citation>
    <scope>NUCLEOTIDE SEQUENCE</scope>
    <source>
        <strain evidence="2">KEN1</strain>
    </source>
</reference>
<evidence type="ECO:0000256" key="1">
    <source>
        <dbReference type="SAM" id="Coils"/>
    </source>
</evidence>
<dbReference type="EMBL" id="JACGWN010000012">
    <property type="protein sequence ID" value="KAL0416771.1"/>
    <property type="molecule type" value="Genomic_DNA"/>
</dbReference>
<gene>
    <name evidence="2" type="ORF">Slati_3509000</name>
</gene>
<keyword evidence="1" id="KW-0175">Coiled coil</keyword>
<organism evidence="2">
    <name type="scientific">Sesamum latifolium</name>
    <dbReference type="NCBI Taxonomy" id="2727402"/>
    <lineage>
        <taxon>Eukaryota</taxon>
        <taxon>Viridiplantae</taxon>
        <taxon>Streptophyta</taxon>
        <taxon>Embryophyta</taxon>
        <taxon>Tracheophyta</taxon>
        <taxon>Spermatophyta</taxon>
        <taxon>Magnoliopsida</taxon>
        <taxon>eudicotyledons</taxon>
        <taxon>Gunneridae</taxon>
        <taxon>Pentapetalae</taxon>
        <taxon>asterids</taxon>
        <taxon>lamiids</taxon>
        <taxon>Lamiales</taxon>
        <taxon>Pedaliaceae</taxon>
        <taxon>Sesamum</taxon>
    </lineage>
</organism>
<proteinExistence type="predicted"/>
<feature type="coiled-coil region" evidence="1">
    <location>
        <begin position="118"/>
        <end position="181"/>
    </location>
</feature>
<comment type="caution">
    <text evidence="2">The sequence shown here is derived from an EMBL/GenBank/DDBJ whole genome shotgun (WGS) entry which is preliminary data.</text>
</comment>
<evidence type="ECO:0000313" key="2">
    <source>
        <dbReference type="EMBL" id="KAL0416771.1"/>
    </source>
</evidence>
<accession>A0AAW2UN28</accession>
<name>A0AAW2UN28_9LAMI</name>
<sequence length="195" mass="22340">MKNKGLFRRPFGKSETSESVFETGIFKISGLRAQHLPGALIGRNRFEATWTTSLECADIIQQTWCSASVNNSRQVLIDRIRASRTLLIEWKKGSFGNIRRKTQELNAAICKMQEQTIMATSKSEIESLKDSLDKLAVQEEILWKQRVKALWLEAGDRNTNFSHAKANERQVRKDIKRLKNENGVEVTMRRAFGLL</sequence>
<reference evidence="2" key="1">
    <citation type="submission" date="2020-06" db="EMBL/GenBank/DDBJ databases">
        <authorList>
            <person name="Li T."/>
            <person name="Hu X."/>
            <person name="Zhang T."/>
            <person name="Song X."/>
            <person name="Zhang H."/>
            <person name="Dai N."/>
            <person name="Sheng W."/>
            <person name="Hou X."/>
            <person name="Wei L."/>
        </authorList>
    </citation>
    <scope>NUCLEOTIDE SEQUENCE</scope>
    <source>
        <strain evidence="2">KEN1</strain>
        <tissue evidence="2">Leaf</tissue>
    </source>
</reference>
<protein>
    <submittedName>
        <fullName evidence="2">Uncharacterized protein</fullName>
    </submittedName>
</protein>